<keyword evidence="1" id="KW-0812">Transmembrane</keyword>
<gene>
    <name evidence="2" type="ORF">EDD33_2241</name>
</gene>
<keyword evidence="3" id="KW-1185">Reference proteome</keyword>
<name>A0A3N2CV03_9ACTN</name>
<accession>A0A3N2CV03</accession>
<organism evidence="2 3">
    <name type="scientific">Nocardioides aurantiacus</name>
    <dbReference type="NCBI Taxonomy" id="86796"/>
    <lineage>
        <taxon>Bacteria</taxon>
        <taxon>Bacillati</taxon>
        <taxon>Actinomycetota</taxon>
        <taxon>Actinomycetes</taxon>
        <taxon>Propionibacteriales</taxon>
        <taxon>Nocardioidaceae</taxon>
        <taxon>Nocardioides</taxon>
    </lineage>
</organism>
<dbReference type="RefSeq" id="WP_123390854.1">
    <property type="nucleotide sequence ID" value="NZ_RKHO01000001.1"/>
</dbReference>
<reference evidence="2 3" key="1">
    <citation type="submission" date="2018-11" db="EMBL/GenBank/DDBJ databases">
        <title>Sequencing the genomes of 1000 actinobacteria strains.</title>
        <authorList>
            <person name="Klenk H.-P."/>
        </authorList>
    </citation>
    <scope>NUCLEOTIDE SEQUENCE [LARGE SCALE GENOMIC DNA]</scope>
    <source>
        <strain evidence="2 3">DSM 12652</strain>
    </source>
</reference>
<dbReference type="OrthoDB" id="3577600at2"/>
<evidence type="ECO:0000313" key="3">
    <source>
        <dbReference type="Proteomes" id="UP000281738"/>
    </source>
</evidence>
<dbReference type="AlphaFoldDB" id="A0A3N2CV03"/>
<protein>
    <recommendedName>
        <fullName evidence="4">DUF456 domain-containing protein</fullName>
    </recommendedName>
</protein>
<feature type="transmembrane region" description="Helical" evidence="1">
    <location>
        <begin position="91"/>
        <end position="115"/>
    </location>
</feature>
<sequence length="161" mass="16262">MSTLAVVETLVALAILVGLVGVVVPLLPGSLLVGGAVLVWALYVGTSAAWVTFAVVVTLLMVGQVAMYLVPGRRLQAAGVPGRTLAAGAALGVVGFFVIPVVGLFVGFVGGVYLSELARVGSREAWPATVHALKAAGLSIMIELTACLLAGSAWVVGVVLR</sequence>
<proteinExistence type="predicted"/>
<dbReference type="Pfam" id="PF04306">
    <property type="entry name" value="DUF456"/>
    <property type="match status" value="1"/>
</dbReference>
<feature type="transmembrane region" description="Helical" evidence="1">
    <location>
        <begin position="135"/>
        <end position="160"/>
    </location>
</feature>
<dbReference type="EMBL" id="RKHO01000001">
    <property type="protein sequence ID" value="ROR91375.1"/>
    <property type="molecule type" value="Genomic_DNA"/>
</dbReference>
<comment type="caution">
    <text evidence="2">The sequence shown here is derived from an EMBL/GenBank/DDBJ whole genome shotgun (WGS) entry which is preliminary data.</text>
</comment>
<evidence type="ECO:0000313" key="2">
    <source>
        <dbReference type="EMBL" id="ROR91375.1"/>
    </source>
</evidence>
<keyword evidence="1" id="KW-0472">Membrane</keyword>
<evidence type="ECO:0000256" key="1">
    <source>
        <dbReference type="SAM" id="Phobius"/>
    </source>
</evidence>
<keyword evidence="1" id="KW-1133">Transmembrane helix</keyword>
<dbReference type="Proteomes" id="UP000281738">
    <property type="component" value="Unassembled WGS sequence"/>
</dbReference>
<dbReference type="InterPro" id="IPR007403">
    <property type="entry name" value="DUF456"/>
</dbReference>
<evidence type="ECO:0008006" key="4">
    <source>
        <dbReference type="Google" id="ProtNLM"/>
    </source>
</evidence>
<feature type="transmembrane region" description="Helical" evidence="1">
    <location>
        <begin position="12"/>
        <end position="43"/>
    </location>
</feature>
<feature type="transmembrane region" description="Helical" evidence="1">
    <location>
        <begin position="49"/>
        <end position="70"/>
    </location>
</feature>